<name>A0A1H2KVS5_9ACTN</name>
<keyword evidence="3 7" id="KW-0456">Lyase</keyword>
<dbReference type="InterPro" id="IPR002915">
    <property type="entry name" value="DeoC/FbaB/LacD_aldolase"/>
</dbReference>
<protein>
    <recommendedName>
        <fullName evidence="7">Deoxyribose-phosphate aldolase</fullName>
        <shortName evidence="7">DERA</shortName>
        <ecNumber evidence="7">4.1.2.4</ecNumber>
    </recommendedName>
    <alternativeName>
        <fullName evidence="7">2-deoxy-D-ribose 5-phosphate aldolase</fullName>
    </alternativeName>
    <alternativeName>
        <fullName evidence="7">Phosphodeoxyriboaldolase</fullName>
        <shortName evidence="7">Deoxyriboaldolase</shortName>
    </alternativeName>
</protein>
<dbReference type="InterPro" id="IPR028581">
    <property type="entry name" value="DeoC_typeI"/>
</dbReference>
<dbReference type="NCBIfam" id="TIGR00126">
    <property type="entry name" value="deoC"/>
    <property type="match status" value="1"/>
</dbReference>
<dbReference type="EMBL" id="LT629791">
    <property type="protein sequence ID" value="SDU72476.1"/>
    <property type="molecule type" value="Genomic_DNA"/>
</dbReference>
<comment type="catalytic activity">
    <reaction evidence="5 7">
        <text>2-deoxy-D-ribose 5-phosphate = D-glyceraldehyde 3-phosphate + acetaldehyde</text>
        <dbReference type="Rhea" id="RHEA:12821"/>
        <dbReference type="ChEBI" id="CHEBI:15343"/>
        <dbReference type="ChEBI" id="CHEBI:59776"/>
        <dbReference type="ChEBI" id="CHEBI:62877"/>
        <dbReference type="EC" id="4.1.2.4"/>
    </reaction>
</comment>
<keyword evidence="2 7" id="KW-0963">Cytoplasm</keyword>
<dbReference type="STRING" id="419479.SAMN04488563_4350"/>
<evidence type="ECO:0000256" key="6">
    <source>
        <dbReference type="ARBA" id="ARBA00056337"/>
    </source>
</evidence>
<comment type="function">
    <text evidence="6 7">Catalyzes a reversible aldol reaction between acetaldehyde and D-glyceraldehyde 3-phosphate to generate 2-deoxy-D-ribose 5-phosphate.</text>
</comment>
<dbReference type="RefSeq" id="WP_082155772.1">
    <property type="nucleotide sequence ID" value="NZ_LBMC01000059.1"/>
</dbReference>
<proteinExistence type="inferred from homology"/>
<dbReference type="InterPro" id="IPR011343">
    <property type="entry name" value="DeoC"/>
</dbReference>
<dbReference type="OrthoDB" id="6579831at2"/>
<accession>A0A1H2KVS5</accession>
<dbReference type="GO" id="GO:0009264">
    <property type="term" value="P:deoxyribonucleotide catabolic process"/>
    <property type="evidence" value="ECO:0007669"/>
    <property type="project" value="UniProtKB-UniRule"/>
</dbReference>
<dbReference type="GO" id="GO:0004139">
    <property type="term" value="F:deoxyribose-phosphate aldolase activity"/>
    <property type="evidence" value="ECO:0007669"/>
    <property type="project" value="UniProtKB-UniRule"/>
</dbReference>
<feature type="active site" description="Proton donor/acceptor" evidence="7">
    <location>
        <position position="198"/>
    </location>
</feature>
<dbReference type="HAMAP" id="MF_00114">
    <property type="entry name" value="DeoC_type1"/>
    <property type="match status" value="1"/>
</dbReference>
<dbReference type="SMART" id="SM01133">
    <property type="entry name" value="DeoC"/>
    <property type="match status" value="1"/>
</dbReference>
<comment type="pathway">
    <text evidence="7">Carbohydrate degradation; 2-deoxy-D-ribose 1-phosphate degradation; D-glyceraldehyde 3-phosphate and acetaldehyde from 2-deoxy-alpha-D-ribose 1-phosphate: step 2/2.</text>
</comment>
<evidence type="ECO:0000256" key="4">
    <source>
        <dbReference type="ARBA" id="ARBA00023270"/>
    </source>
</evidence>
<evidence type="ECO:0000256" key="3">
    <source>
        <dbReference type="ARBA" id="ARBA00023239"/>
    </source>
</evidence>
<feature type="active site" description="Schiff-base intermediate with acetaldehyde" evidence="7">
    <location>
        <position position="169"/>
    </location>
</feature>
<dbReference type="EC" id="4.1.2.4" evidence="7"/>
<dbReference type="PANTHER" id="PTHR10889">
    <property type="entry name" value="DEOXYRIBOSE-PHOSPHATE ALDOLASE"/>
    <property type="match status" value="1"/>
</dbReference>
<dbReference type="GO" id="GO:0006018">
    <property type="term" value="P:2-deoxyribose 1-phosphate catabolic process"/>
    <property type="evidence" value="ECO:0007669"/>
    <property type="project" value="UniProtKB-UniRule"/>
</dbReference>
<dbReference type="PIRSF" id="PIRSF001357">
    <property type="entry name" value="DeoC"/>
    <property type="match status" value="1"/>
</dbReference>
<dbReference type="FunFam" id="3.20.20.70:FF:000044">
    <property type="entry name" value="Deoxyribose-phosphate aldolase"/>
    <property type="match status" value="1"/>
</dbReference>
<dbReference type="Pfam" id="PF01791">
    <property type="entry name" value="DeoC"/>
    <property type="match status" value="1"/>
</dbReference>
<organism evidence="8 9">
    <name type="scientific">Jiangella alkaliphila</name>
    <dbReference type="NCBI Taxonomy" id="419479"/>
    <lineage>
        <taxon>Bacteria</taxon>
        <taxon>Bacillati</taxon>
        <taxon>Actinomycetota</taxon>
        <taxon>Actinomycetes</taxon>
        <taxon>Jiangellales</taxon>
        <taxon>Jiangellaceae</taxon>
        <taxon>Jiangella</taxon>
    </lineage>
</organism>
<dbReference type="PANTHER" id="PTHR10889:SF1">
    <property type="entry name" value="DEOXYRIBOSE-PHOSPHATE ALDOLASE"/>
    <property type="match status" value="1"/>
</dbReference>
<gene>
    <name evidence="7" type="primary">deoC</name>
    <name evidence="8" type="ORF">SAMN04488563_4350</name>
</gene>
<feature type="active site" description="Proton donor/acceptor" evidence="7">
    <location>
        <position position="107"/>
    </location>
</feature>
<comment type="similarity">
    <text evidence="1 7">Belongs to the DeoC/FbaB aldolase family. DeoC type 1 subfamily.</text>
</comment>
<evidence type="ECO:0000256" key="1">
    <source>
        <dbReference type="ARBA" id="ARBA00010936"/>
    </source>
</evidence>
<comment type="subcellular location">
    <subcellularLocation>
        <location evidence="7">Cytoplasm</location>
    </subcellularLocation>
</comment>
<dbReference type="Proteomes" id="UP000182977">
    <property type="component" value="Chromosome I"/>
</dbReference>
<evidence type="ECO:0000313" key="8">
    <source>
        <dbReference type="EMBL" id="SDU72476.1"/>
    </source>
</evidence>
<reference evidence="9" key="1">
    <citation type="submission" date="2016-10" db="EMBL/GenBank/DDBJ databases">
        <authorList>
            <person name="Varghese N."/>
            <person name="Submissions S."/>
        </authorList>
    </citation>
    <scope>NUCLEOTIDE SEQUENCE [LARGE SCALE GENOMIC DNA]</scope>
    <source>
        <strain evidence="9">DSM 45079</strain>
    </source>
</reference>
<dbReference type="Gene3D" id="3.20.20.70">
    <property type="entry name" value="Aldolase class I"/>
    <property type="match status" value="1"/>
</dbReference>
<dbReference type="UniPathway" id="UPA00002">
    <property type="reaction ID" value="UER00468"/>
</dbReference>
<keyword evidence="4 7" id="KW-0704">Schiff base</keyword>
<evidence type="ECO:0000256" key="7">
    <source>
        <dbReference type="HAMAP-Rule" id="MF_00114"/>
    </source>
</evidence>
<dbReference type="GO" id="GO:0005737">
    <property type="term" value="C:cytoplasm"/>
    <property type="evidence" value="ECO:0007669"/>
    <property type="project" value="UniProtKB-SubCell"/>
</dbReference>
<dbReference type="GO" id="GO:0016052">
    <property type="term" value="P:carbohydrate catabolic process"/>
    <property type="evidence" value="ECO:0007669"/>
    <property type="project" value="TreeGrafter"/>
</dbReference>
<sequence>MSVTEIEAPPYAGPLPSVGTVAKLIDHSLLRPELTRDDVLAGLATAGEYDTASVCVRPADVALAAAELRGSGVVVGTVVGFPHGSTTTAAKASETAELVAHGAGEIDMVIDIGRLREGDVAYVEDQIAAVVAAAGGRPVKVILENVFLTDELKITGCQAAERAGAAYVKTSTGFAAGGATAADIALMRRSVSPSVGVKAAGGVRTLDALLALRDLGATRFGATTTAAMLDDLRRRLTGTADAG</sequence>
<evidence type="ECO:0000313" key="9">
    <source>
        <dbReference type="Proteomes" id="UP000182977"/>
    </source>
</evidence>
<dbReference type="SUPFAM" id="SSF51569">
    <property type="entry name" value="Aldolase"/>
    <property type="match status" value="1"/>
</dbReference>
<dbReference type="AlphaFoldDB" id="A0A1H2KVS5"/>
<keyword evidence="9" id="KW-1185">Reference proteome</keyword>
<evidence type="ECO:0000256" key="2">
    <source>
        <dbReference type="ARBA" id="ARBA00022490"/>
    </source>
</evidence>
<dbReference type="InterPro" id="IPR013785">
    <property type="entry name" value="Aldolase_TIM"/>
</dbReference>
<evidence type="ECO:0000256" key="5">
    <source>
        <dbReference type="ARBA" id="ARBA00048791"/>
    </source>
</evidence>